<proteinExistence type="predicted"/>
<reference evidence="2 3" key="1">
    <citation type="submission" date="2024-03" db="EMBL/GenBank/DDBJ databases">
        <title>Mouse gut bacterial collection (mGBC) of GemPharmatech.</title>
        <authorList>
            <person name="He Y."/>
            <person name="Dong L."/>
            <person name="Wu D."/>
            <person name="Gao X."/>
            <person name="Lin Z."/>
        </authorList>
    </citation>
    <scope>NUCLEOTIDE SEQUENCE [LARGE SCALE GENOMIC DNA]</scope>
    <source>
        <strain evidence="2 3">54-13</strain>
    </source>
</reference>
<feature type="chain" id="PRO_5045965069" evidence="1">
    <location>
        <begin position="28"/>
        <end position="486"/>
    </location>
</feature>
<dbReference type="RefSeq" id="WP_121698592.1">
    <property type="nucleotide sequence ID" value="NZ_JBCLPP010000034.1"/>
</dbReference>
<evidence type="ECO:0000313" key="3">
    <source>
        <dbReference type="Proteomes" id="UP001565200"/>
    </source>
</evidence>
<evidence type="ECO:0000256" key="1">
    <source>
        <dbReference type="SAM" id="SignalP"/>
    </source>
</evidence>
<dbReference type="Proteomes" id="UP001565200">
    <property type="component" value="Unassembled WGS sequence"/>
</dbReference>
<gene>
    <name evidence="2" type="ORF">AAK873_10960</name>
</gene>
<protein>
    <submittedName>
        <fullName evidence="2">Uncharacterized protein</fullName>
    </submittedName>
</protein>
<comment type="caution">
    <text evidence="2">The sequence shown here is derived from an EMBL/GenBank/DDBJ whole genome shotgun (WGS) entry which is preliminary data.</text>
</comment>
<accession>A0ABV4CXP9</accession>
<sequence>MKHSCLRISAVLSVIALQANVSAQSFADKYNDFRNEARNRHQSFKDESNRKYIEFLKYAWDRYEGKAPMQMPNDDTPVPPQPYKNNDSVKPVSIAPIIVNPLDDNPQPKPVEPVRETPLHDTPYFTTDFYGIECSVRLPENARLKVNANSSDAISDGWKRLSGETMNNAIRDCLEIRIRHNLCDWAYLSFLDKLCHDFCSDTNGATLLTAFIYCRSGYQMRLAKDATKLYLLYSSRHQIYGKPYFVVDGIYFYPLNSTSSSINICNATFKGETPMSLYIGKEQLLGEQLTSKRKIKSGKYPSVIAESQIPQKLIDFFNRYPASAIDGNPMTRWAMYANTPLASSTKEILYPSLKEAIRDCDEATSANKLLDWVQTGFVYEYDDKVWGQDRAFFAEESLYYPYCDCEDRAILFSRLVRDLLDLDVALVYYPGHLATAVKFNESVGGDAMIIGEEKFIVCDPTYIGAPVGAQMPGLKHDKVQAIVLER</sequence>
<organism evidence="2 3">
    <name type="scientific">Heminiphilus faecis</name>
    <dbReference type="NCBI Taxonomy" id="2601703"/>
    <lineage>
        <taxon>Bacteria</taxon>
        <taxon>Pseudomonadati</taxon>
        <taxon>Bacteroidota</taxon>
        <taxon>Bacteroidia</taxon>
        <taxon>Bacteroidales</taxon>
        <taxon>Muribaculaceae</taxon>
        <taxon>Heminiphilus</taxon>
    </lineage>
</organism>
<feature type="signal peptide" evidence="1">
    <location>
        <begin position="1"/>
        <end position="27"/>
    </location>
</feature>
<dbReference type="EMBL" id="JBCLPP010000034">
    <property type="protein sequence ID" value="MEY8246131.1"/>
    <property type="molecule type" value="Genomic_DNA"/>
</dbReference>
<keyword evidence="3" id="KW-1185">Reference proteome</keyword>
<keyword evidence="1" id="KW-0732">Signal</keyword>
<name>A0ABV4CXP9_9BACT</name>
<evidence type="ECO:0000313" key="2">
    <source>
        <dbReference type="EMBL" id="MEY8246131.1"/>
    </source>
</evidence>